<proteinExistence type="predicted"/>
<dbReference type="RefSeq" id="WP_379820146.1">
    <property type="nucleotide sequence ID" value="NZ_JBHUMD010000007.1"/>
</dbReference>
<dbReference type="PROSITE" id="PS51257">
    <property type="entry name" value="PROKAR_LIPOPROTEIN"/>
    <property type="match status" value="1"/>
</dbReference>
<name>A0ABW5NR78_9FLAO</name>
<comment type="caution">
    <text evidence="2">The sequence shown here is derived from an EMBL/GenBank/DDBJ whole genome shotgun (WGS) entry which is preliminary data.</text>
</comment>
<gene>
    <name evidence="2" type="ORF">ACFSR3_05945</name>
</gene>
<organism evidence="2 3">
    <name type="scientific">Flavobacterium suzhouense</name>
    <dbReference type="NCBI Taxonomy" id="1529638"/>
    <lineage>
        <taxon>Bacteria</taxon>
        <taxon>Pseudomonadati</taxon>
        <taxon>Bacteroidota</taxon>
        <taxon>Flavobacteriia</taxon>
        <taxon>Flavobacteriales</taxon>
        <taxon>Flavobacteriaceae</taxon>
        <taxon>Flavobacterium</taxon>
    </lineage>
</organism>
<dbReference type="EMBL" id="JBHUMD010000007">
    <property type="protein sequence ID" value="MFD2601591.1"/>
    <property type="molecule type" value="Genomic_DNA"/>
</dbReference>
<dbReference type="Gene3D" id="3.40.1000.10">
    <property type="entry name" value="Mog1/PsbP, alpha/beta/alpha sandwich"/>
    <property type="match status" value="1"/>
</dbReference>
<sequence length="181" mass="20483">MTRYILLLLLCVSLFISCEQTTTTAHVGNRYTLELPNHFIRTGDINKDASVQYENKVKNIFVIGIDETKDDITAKIAEKKLSAKYPTTLEGYSHIILDGMETSIAKKQLPPFEETKIGGLKARIISFEGVSSGNRVYWKIGFIEGANRFYQIMVWTDAENRNSYEKEMAGIINSFKETGGR</sequence>
<keyword evidence="3" id="KW-1185">Reference proteome</keyword>
<protein>
    <recommendedName>
        <fullName evidence="4">Tfp pilus assembly protein, major pilin PilA</fullName>
    </recommendedName>
</protein>
<evidence type="ECO:0000313" key="2">
    <source>
        <dbReference type="EMBL" id="MFD2601591.1"/>
    </source>
</evidence>
<feature type="chain" id="PRO_5046244312" description="Tfp pilus assembly protein, major pilin PilA" evidence="1">
    <location>
        <begin position="22"/>
        <end position="181"/>
    </location>
</feature>
<evidence type="ECO:0000256" key="1">
    <source>
        <dbReference type="SAM" id="SignalP"/>
    </source>
</evidence>
<dbReference type="Proteomes" id="UP001597480">
    <property type="component" value="Unassembled WGS sequence"/>
</dbReference>
<feature type="signal peptide" evidence="1">
    <location>
        <begin position="1"/>
        <end position="21"/>
    </location>
</feature>
<evidence type="ECO:0000313" key="3">
    <source>
        <dbReference type="Proteomes" id="UP001597480"/>
    </source>
</evidence>
<evidence type="ECO:0008006" key="4">
    <source>
        <dbReference type="Google" id="ProtNLM"/>
    </source>
</evidence>
<keyword evidence="1" id="KW-0732">Signal</keyword>
<reference evidence="3" key="1">
    <citation type="journal article" date="2019" name="Int. J. Syst. Evol. Microbiol.">
        <title>The Global Catalogue of Microorganisms (GCM) 10K type strain sequencing project: providing services to taxonomists for standard genome sequencing and annotation.</title>
        <authorList>
            <consortium name="The Broad Institute Genomics Platform"/>
            <consortium name="The Broad Institute Genome Sequencing Center for Infectious Disease"/>
            <person name="Wu L."/>
            <person name="Ma J."/>
        </authorList>
    </citation>
    <scope>NUCLEOTIDE SEQUENCE [LARGE SCALE GENOMIC DNA]</scope>
    <source>
        <strain evidence="3">KCTC 42107</strain>
    </source>
</reference>
<accession>A0ABW5NR78</accession>